<feature type="compositionally biased region" description="Low complexity" evidence="1">
    <location>
        <begin position="270"/>
        <end position="279"/>
    </location>
</feature>
<evidence type="ECO:0000313" key="3">
    <source>
        <dbReference type="Proteomes" id="UP001187192"/>
    </source>
</evidence>
<dbReference type="EMBL" id="BTGU01007086">
    <property type="protein sequence ID" value="GMN27797.1"/>
    <property type="molecule type" value="Genomic_DNA"/>
</dbReference>
<keyword evidence="3" id="KW-1185">Reference proteome</keyword>
<feature type="region of interest" description="Disordered" evidence="1">
    <location>
        <begin position="185"/>
        <end position="230"/>
    </location>
</feature>
<organism evidence="2 3">
    <name type="scientific">Ficus carica</name>
    <name type="common">Common fig</name>
    <dbReference type="NCBI Taxonomy" id="3494"/>
    <lineage>
        <taxon>Eukaryota</taxon>
        <taxon>Viridiplantae</taxon>
        <taxon>Streptophyta</taxon>
        <taxon>Embryophyta</taxon>
        <taxon>Tracheophyta</taxon>
        <taxon>Spermatophyta</taxon>
        <taxon>Magnoliopsida</taxon>
        <taxon>eudicotyledons</taxon>
        <taxon>Gunneridae</taxon>
        <taxon>Pentapetalae</taxon>
        <taxon>rosids</taxon>
        <taxon>fabids</taxon>
        <taxon>Rosales</taxon>
        <taxon>Moraceae</taxon>
        <taxon>Ficeae</taxon>
        <taxon>Ficus</taxon>
    </lineage>
</organism>
<evidence type="ECO:0000256" key="1">
    <source>
        <dbReference type="SAM" id="MobiDB-lite"/>
    </source>
</evidence>
<feature type="region of interest" description="Disordered" evidence="1">
    <location>
        <begin position="244"/>
        <end position="355"/>
    </location>
</feature>
<feature type="compositionally biased region" description="Basic and acidic residues" evidence="1">
    <location>
        <begin position="331"/>
        <end position="340"/>
    </location>
</feature>
<feature type="compositionally biased region" description="Basic and acidic residues" evidence="1">
    <location>
        <begin position="185"/>
        <end position="194"/>
    </location>
</feature>
<feature type="compositionally biased region" description="Basic and acidic residues" evidence="1">
    <location>
        <begin position="282"/>
        <end position="323"/>
    </location>
</feature>
<evidence type="ECO:0000313" key="2">
    <source>
        <dbReference type="EMBL" id="GMN27797.1"/>
    </source>
</evidence>
<name>A0AA87Z374_FICCA</name>
<sequence length="396" mass="44022">MKVYHRADAEMVGLAGDRPVYSADYYTSAVTLRYLAAHRREFNIPDDVDLVVPGANDLPSRPPSGHIALSVEYFRAGPRLPFHPFLRRTLTSLNVAPTQLNTNTYRVLISCYILISKGHSSRGVRTRISRSSTCVYAGGRWRHEHLSYFELPPSERIPVAFRRGYVWTRAPHVSARTLARIDELRELSDPERSQHRPPRRRDHGRPIGSSTGGARGHEPMADRERHGTKCPSAEERIARLHKMAGMGKGKGKEGASTVPPSEGSVPSAPPAKTTVPPATHTSRPEARPDRPREDRPRDDRPRGGRPTGRHEARSGRSREDRPEVPPPAPRSGRDEPRPRDAAPLPSILREHIDPNSSRTAMERVVGPTALKIVHWVHIVPLVEMVVLALDADGDSA</sequence>
<accession>A0AA87Z374</accession>
<protein>
    <submittedName>
        <fullName evidence="2">Uncharacterized protein</fullName>
    </submittedName>
</protein>
<gene>
    <name evidence="2" type="ORF">TIFTF001_049398</name>
</gene>
<feature type="compositionally biased region" description="Basic and acidic residues" evidence="1">
    <location>
        <begin position="215"/>
        <end position="230"/>
    </location>
</feature>
<dbReference type="Proteomes" id="UP001187192">
    <property type="component" value="Unassembled WGS sequence"/>
</dbReference>
<comment type="caution">
    <text evidence="2">The sequence shown here is derived from an EMBL/GenBank/DDBJ whole genome shotgun (WGS) entry which is preliminary data.</text>
</comment>
<dbReference type="AlphaFoldDB" id="A0AA87Z374"/>
<proteinExistence type="predicted"/>
<reference evidence="2" key="1">
    <citation type="submission" date="2023-07" db="EMBL/GenBank/DDBJ databases">
        <title>draft genome sequence of fig (Ficus carica).</title>
        <authorList>
            <person name="Takahashi T."/>
            <person name="Nishimura K."/>
        </authorList>
    </citation>
    <scope>NUCLEOTIDE SEQUENCE</scope>
</reference>